<name>A0ACC0JZN9_CHOFU</name>
<protein>
    <submittedName>
        <fullName evidence="1">Uncharacterized protein</fullName>
    </submittedName>
</protein>
<dbReference type="Proteomes" id="UP001064048">
    <property type="component" value="Chromosome Z"/>
</dbReference>
<accession>A0ACC0JZN9</accession>
<reference evidence="1 2" key="1">
    <citation type="journal article" date="2022" name="Genome Biol. Evol.">
        <title>The Spruce Budworm Genome: Reconstructing the Evolutionary History of Antifreeze Proteins.</title>
        <authorList>
            <person name="Beliveau C."/>
            <person name="Gagne P."/>
            <person name="Picq S."/>
            <person name="Vernygora O."/>
            <person name="Keeling C.I."/>
            <person name="Pinkney K."/>
            <person name="Doucet D."/>
            <person name="Wen F."/>
            <person name="Johnston J.S."/>
            <person name="Maaroufi H."/>
            <person name="Boyle B."/>
            <person name="Laroche J."/>
            <person name="Dewar K."/>
            <person name="Juretic N."/>
            <person name="Blackburn G."/>
            <person name="Nisole A."/>
            <person name="Brunet B."/>
            <person name="Brandao M."/>
            <person name="Lumley L."/>
            <person name="Duan J."/>
            <person name="Quan G."/>
            <person name="Lucarotti C.J."/>
            <person name="Roe A.D."/>
            <person name="Sperling F.A.H."/>
            <person name="Levesque R.C."/>
            <person name="Cusson M."/>
        </authorList>
    </citation>
    <scope>NUCLEOTIDE SEQUENCE [LARGE SCALE GENOMIC DNA]</scope>
    <source>
        <strain evidence="1">Glfc:IPQL:Cfum</strain>
    </source>
</reference>
<evidence type="ECO:0000313" key="2">
    <source>
        <dbReference type="Proteomes" id="UP001064048"/>
    </source>
</evidence>
<proteinExistence type="predicted"/>
<gene>
    <name evidence="1" type="ORF">MSG28_000103</name>
</gene>
<comment type="caution">
    <text evidence="1">The sequence shown here is derived from an EMBL/GenBank/DDBJ whole genome shotgun (WGS) entry which is preliminary data.</text>
</comment>
<dbReference type="EMBL" id="CM046131">
    <property type="protein sequence ID" value="KAI8429467.1"/>
    <property type="molecule type" value="Genomic_DNA"/>
</dbReference>
<sequence>MGQKGSQVKAEGSPGDGKRMASNMFSETFERRLIQQCSPISRKSLVMRTGRMDRFVPSRRGQNWQTSFQDNGTEPFVRESDSHLTGFLLATITCFCHCHSRCPALFHESFFVRKSENWQRVLTFSSVWYFYYDGSGAIAGGMTGPCARSSRIATILLANPAVKQQCLHCCVSAWRVRDSTSRPGRTCLIIIIIMSAERRPLLDIGLSQGSPLRPVLCFPHPPRSRVLNQVVAPSCRRPTDSSSPADAIREPSDPIGHQSCEKCAPPTATLVSQFFAETWWRLDLSLKSLRAYASCGGLRGAGGRLMKNSMNSANCARRVRRIVPAPAPAGVRPRSAPAPASVGVEWKLHIAEVTSPDLS</sequence>
<keyword evidence="2" id="KW-1185">Reference proteome</keyword>
<organism evidence="1 2">
    <name type="scientific">Choristoneura fumiferana</name>
    <name type="common">Spruce budworm moth</name>
    <name type="synonym">Archips fumiferana</name>
    <dbReference type="NCBI Taxonomy" id="7141"/>
    <lineage>
        <taxon>Eukaryota</taxon>
        <taxon>Metazoa</taxon>
        <taxon>Ecdysozoa</taxon>
        <taxon>Arthropoda</taxon>
        <taxon>Hexapoda</taxon>
        <taxon>Insecta</taxon>
        <taxon>Pterygota</taxon>
        <taxon>Neoptera</taxon>
        <taxon>Endopterygota</taxon>
        <taxon>Lepidoptera</taxon>
        <taxon>Glossata</taxon>
        <taxon>Ditrysia</taxon>
        <taxon>Tortricoidea</taxon>
        <taxon>Tortricidae</taxon>
        <taxon>Tortricinae</taxon>
        <taxon>Choristoneura</taxon>
    </lineage>
</organism>
<evidence type="ECO:0000313" key="1">
    <source>
        <dbReference type="EMBL" id="KAI8429467.1"/>
    </source>
</evidence>